<dbReference type="PANTHER" id="PTHR35526:SF6">
    <property type="entry name" value="SLR1861 PROTEIN"/>
    <property type="match status" value="1"/>
</dbReference>
<dbReference type="CDD" id="cd16936">
    <property type="entry name" value="HATPase_RsbW-like"/>
    <property type="match status" value="1"/>
</dbReference>
<dbReference type="HOGENOM" id="CLU_090336_24_2_3"/>
<organism evidence="3">
    <name type="scientific">Trichodesmium erythraeum (strain IMS101)</name>
    <dbReference type="NCBI Taxonomy" id="203124"/>
    <lineage>
        <taxon>Bacteria</taxon>
        <taxon>Bacillati</taxon>
        <taxon>Cyanobacteriota</taxon>
        <taxon>Cyanophyceae</taxon>
        <taxon>Oscillatoriophycideae</taxon>
        <taxon>Oscillatoriales</taxon>
        <taxon>Microcoleaceae</taxon>
        <taxon>Trichodesmium</taxon>
    </lineage>
</organism>
<dbReference type="PANTHER" id="PTHR35526">
    <property type="entry name" value="ANTI-SIGMA-F FACTOR RSBW-RELATED"/>
    <property type="match status" value="1"/>
</dbReference>
<dbReference type="RefSeq" id="WP_011614219.1">
    <property type="nucleotide sequence ID" value="NC_008312.1"/>
</dbReference>
<dbReference type="KEGG" id="ter:Tery_5013"/>
<reference evidence="3" key="1">
    <citation type="submission" date="2006-06" db="EMBL/GenBank/DDBJ databases">
        <title>Complete sequence of Trichodesmium erythraeum IMS101.</title>
        <authorList>
            <consortium name="US DOE Joint Genome Institute"/>
            <person name="Copeland A."/>
            <person name="Lucas S."/>
            <person name="Lapidus A."/>
            <person name="Barry K."/>
            <person name="Detter J.C."/>
            <person name="Glavina del Rio T."/>
            <person name="Hammon N."/>
            <person name="Israni S."/>
            <person name="Dalin E."/>
            <person name="Tice H."/>
            <person name="Pitluck S."/>
            <person name="Kiss H."/>
            <person name="Munk A.C."/>
            <person name="Brettin T."/>
            <person name="Bruce D."/>
            <person name="Han C."/>
            <person name="Tapia R."/>
            <person name="Gilna P."/>
            <person name="Schmutz J."/>
            <person name="Larimer F."/>
            <person name="Land M."/>
            <person name="Hauser L."/>
            <person name="Kyrpides N."/>
            <person name="Kim E."/>
            <person name="Richardson P."/>
        </authorList>
    </citation>
    <scope>NUCLEOTIDE SEQUENCE [LARGE SCALE GENOMIC DNA]</scope>
    <source>
        <strain evidence="3">IMS101</strain>
    </source>
</reference>
<dbReference type="InterPro" id="IPR003594">
    <property type="entry name" value="HATPase_dom"/>
</dbReference>
<sequence>MEALKVQGKLDSLGKIREYVKSAAKEAGLEKKPSYNLCLAVDEIATNIITHGYNDNGLEGNIYVETKIDEQSLTIYIEDTAIPFDPKKKEAVTQEDLQKSLEERPIGGLGIHLVQESVDEFIYEYKGDRNRNILVVNRITT</sequence>
<dbReference type="InterPro" id="IPR050267">
    <property type="entry name" value="Anti-sigma-factor_SerPK"/>
</dbReference>
<dbReference type="Gene3D" id="3.30.565.10">
    <property type="entry name" value="Histidine kinase-like ATPase, C-terminal domain"/>
    <property type="match status" value="1"/>
</dbReference>
<dbReference type="Pfam" id="PF13581">
    <property type="entry name" value="HATPase_c_2"/>
    <property type="match status" value="1"/>
</dbReference>
<keyword evidence="3" id="KW-0808">Transferase</keyword>
<accession>Q10UZ9</accession>
<dbReference type="AlphaFoldDB" id="Q10UZ9"/>
<evidence type="ECO:0000313" key="3">
    <source>
        <dbReference type="EMBL" id="ABG53925.1"/>
    </source>
</evidence>
<protein>
    <submittedName>
        <fullName evidence="3">Putative anti-sigma regulatory factor, serine/threonine protein kinase</fullName>
    </submittedName>
</protein>
<dbReference type="EMBL" id="CP000393">
    <property type="protein sequence ID" value="ABG53925.1"/>
    <property type="molecule type" value="Genomic_DNA"/>
</dbReference>
<dbReference type="OrthoDB" id="9792240at2"/>
<dbReference type="InterPro" id="IPR036890">
    <property type="entry name" value="HATPase_C_sf"/>
</dbReference>
<feature type="domain" description="Histidine kinase/HSP90-like ATPase" evidence="2">
    <location>
        <begin position="9"/>
        <end position="133"/>
    </location>
</feature>
<evidence type="ECO:0000256" key="1">
    <source>
        <dbReference type="ARBA" id="ARBA00022527"/>
    </source>
</evidence>
<keyword evidence="3" id="KW-0418">Kinase</keyword>
<evidence type="ECO:0000259" key="2">
    <source>
        <dbReference type="Pfam" id="PF13581"/>
    </source>
</evidence>
<dbReference type="SUPFAM" id="SSF55874">
    <property type="entry name" value="ATPase domain of HSP90 chaperone/DNA topoisomerase II/histidine kinase"/>
    <property type="match status" value="1"/>
</dbReference>
<proteinExistence type="predicted"/>
<dbReference type="STRING" id="203124.Tery_5013"/>
<dbReference type="eggNOG" id="COG2172">
    <property type="taxonomic scope" value="Bacteria"/>
</dbReference>
<name>Q10UZ9_TRIEI</name>
<dbReference type="GO" id="GO:0004674">
    <property type="term" value="F:protein serine/threonine kinase activity"/>
    <property type="evidence" value="ECO:0007669"/>
    <property type="project" value="UniProtKB-KW"/>
</dbReference>
<gene>
    <name evidence="3" type="ordered locus">Tery_5013</name>
</gene>
<keyword evidence="1 3" id="KW-0723">Serine/threonine-protein kinase</keyword>